<dbReference type="Proteomes" id="UP001058650">
    <property type="component" value="Chromosome"/>
</dbReference>
<organism evidence="1 2">
    <name type="scientific">Laceyella sacchari</name>
    <name type="common">Thermoactinomyces thalpophilus</name>
    <dbReference type="NCBI Taxonomy" id="37482"/>
    <lineage>
        <taxon>Bacteria</taxon>
        <taxon>Bacillati</taxon>
        <taxon>Bacillota</taxon>
        <taxon>Bacilli</taxon>
        <taxon>Bacillales</taxon>
        <taxon>Thermoactinomycetaceae</taxon>
        <taxon>Laceyella</taxon>
    </lineage>
</organism>
<gene>
    <name evidence="1" type="ORF">NYR52_05075</name>
</gene>
<reference evidence="1" key="1">
    <citation type="submission" date="2022-08" db="EMBL/GenBank/DDBJ databases">
        <title>The complete genome sequence of the thermophilic bacterium Laceyella sacchari FBKL4.010 reveals the basis for tetramethylpyrazine biosynthesis in Moutai-flavor Daqu.</title>
        <authorList>
            <person name="Li D."/>
            <person name="Huang W."/>
            <person name="Wang C."/>
            <person name="Qiu S."/>
        </authorList>
    </citation>
    <scope>NUCLEOTIDE SEQUENCE</scope>
    <source>
        <strain evidence="1">FBKL4.014</strain>
    </source>
</reference>
<keyword evidence="2" id="KW-1185">Reference proteome</keyword>
<protein>
    <submittedName>
        <fullName evidence="1">Uncharacterized protein</fullName>
    </submittedName>
</protein>
<sequence>MEHFAKSSKPLVKFQFQPLKKITFHTTQSTRLTFSIGSKGTVLKGTQIDGTQTICIRGTGFQLLETGE</sequence>
<evidence type="ECO:0000313" key="2">
    <source>
        <dbReference type="Proteomes" id="UP001058650"/>
    </source>
</evidence>
<dbReference type="EMBL" id="CP103866">
    <property type="protein sequence ID" value="UWE04520.1"/>
    <property type="molecule type" value="Genomic_DNA"/>
</dbReference>
<name>A0ABY5U7B3_LACSH</name>
<evidence type="ECO:0000313" key="1">
    <source>
        <dbReference type="EMBL" id="UWE04520.1"/>
    </source>
</evidence>
<accession>A0ABY5U7B3</accession>
<dbReference type="RefSeq" id="WP_132219902.1">
    <property type="nucleotide sequence ID" value="NZ_CP103866.1"/>
</dbReference>
<proteinExistence type="predicted"/>